<reference evidence="1 2" key="1">
    <citation type="submission" date="2020-03" db="EMBL/GenBank/DDBJ databases">
        <title>Whole genome shotgun sequence of Phytohabitans rumicis NBRC 108638.</title>
        <authorList>
            <person name="Komaki H."/>
            <person name="Tamura T."/>
        </authorList>
    </citation>
    <scope>NUCLEOTIDE SEQUENCE [LARGE SCALE GENOMIC DNA]</scope>
    <source>
        <strain evidence="1 2">NBRC 108638</strain>
    </source>
</reference>
<comment type="caution">
    <text evidence="1">The sequence shown here is derived from an EMBL/GenBank/DDBJ whole genome shotgun (WGS) entry which is preliminary data.</text>
</comment>
<evidence type="ECO:0000313" key="1">
    <source>
        <dbReference type="EMBL" id="GFJ87092.1"/>
    </source>
</evidence>
<evidence type="ECO:0000313" key="2">
    <source>
        <dbReference type="Proteomes" id="UP000482960"/>
    </source>
</evidence>
<dbReference type="AlphaFoldDB" id="A0A6V8KPJ2"/>
<organism evidence="1 2">
    <name type="scientific">Phytohabitans rumicis</name>
    <dbReference type="NCBI Taxonomy" id="1076125"/>
    <lineage>
        <taxon>Bacteria</taxon>
        <taxon>Bacillati</taxon>
        <taxon>Actinomycetota</taxon>
        <taxon>Actinomycetes</taxon>
        <taxon>Micromonosporales</taxon>
        <taxon>Micromonosporaceae</taxon>
    </lineage>
</organism>
<accession>A0A6V8KPJ2</accession>
<dbReference type="Proteomes" id="UP000482960">
    <property type="component" value="Unassembled WGS sequence"/>
</dbReference>
<sequence>MSWGLHGDPDLLVEAAERLRHGIEMGVYRSHPPGEYAMFGMARMLDAIAFSMRLDSALHRAVVSSATEVAHHVLAYVHAHPPAR</sequence>
<reference evidence="1 2" key="2">
    <citation type="submission" date="2020-03" db="EMBL/GenBank/DDBJ databases">
        <authorList>
            <person name="Ichikawa N."/>
            <person name="Kimura A."/>
            <person name="Kitahashi Y."/>
            <person name="Uohara A."/>
        </authorList>
    </citation>
    <scope>NUCLEOTIDE SEQUENCE [LARGE SCALE GENOMIC DNA]</scope>
    <source>
        <strain evidence="1 2">NBRC 108638</strain>
    </source>
</reference>
<dbReference type="EMBL" id="BLPG01000001">
    <property type="protein sequence ID" value="GFJ87092.1"/>
    <property type="molecule type" value="Genomic_DNA"/>
</dbReference>
<proteinExistence type="predicted"/>
<protein>
    <submittedName>
        <fullName evidence="1">Uncharacterized protein</fullName>
    </submittedName>
</protein>
<keyword evidence="2" id="KW-1185">Reference proteome</keyword>
<name>A0A6V8KPJ2_9ACTN</name>
<gene>
    <name evidence="1" type="ORF">Prum_007340</name>
</gene>